<dbReference type="AlphaFoldDB" id="A0A1W1H665"/>
<dbReference type="STRING" id="1246637.MTBBW1_1210020"/>
<dbReference type="Proteomes" id="UP000191931">
    <property type="component" value="Unassembled WGS sequence"/>
</dbReference>
<proteinExistence type="predicted"/>
<evidence type="ECO:0000313" key="2">
    <source>
        <dbReference type="Proteomes" id="UP000191931"/>
    </source>
</evidence>
<keyword evidence="2" id="KW-1185">Reference proteome</keyword>
<evidence type="ECO:0000313" key="1">
    <source>
        <dbReference type="EMBL" id="SLM27980.1"/>
    </source>
</evidence>
<name>A0A1W1H665_9BACT</name>
<dbReference type="EMBL" id="FWEV01000026">
    <property type="protein sequence ID" value="SLM27980.1"/>
    <property type="molecule type" value="Genomic_DNA"/>
</dbReference>
<gene>
    <name evidence="1" type="ORF">MTBBW1_1210020</name>
</gene>
<sequence length="59" mass="6947">MSILSFYPGYPDSDKSNNYRIWASFISQFTLSRTECPFFGDTVPESVKYFLYDMKDARI</sequence>
<reference evidence="1 2" key="1">
    <citation type="submission" date="2017-03" db="EMBL/GenBank/DDBJ databases">
        <authorList>
            <person name="Afonso C.L."/>
            <person name="Miller P.J."/>
            <person name="Scott M.A."/>
            <person name="Spackman E."/>
            <person name="Goraichik I."/>
            <person name="Dimitrov K.M."/>
            <person name="Suarez D.L."/>
            <person name="Swayne D.E."/>
        </authorList>
    </citation>
    <scope>NUCLEOTIDE SEQUENCE [LARGE SCALE GENOMIC DNA]</scope>
    <source>
        <strain evidence="1">PRJEB14757</strain>
    </source>
</reference>
<organism evidence="1 2">
    <name type="scientific">Desulfamplus magnetovallimortis</name>
    <dbReference type="NCBI Taxonomy" id="1246637"/>
    <lineage>
        <taxon>Bacteria</taxon>
        <taxon>Pseudomonadati</taxon>
        <taxon>Thermodesulfobacteriota</taxon>
        <taxon>Desulfobacteria</taxon>
        <taxon>Desulfobacterales</taxon>
        <taxon>Desulfobacteraceae</taxon>
        <taxon>Desulfamplus</taxon>
    </lineage>
</organism>
<protein>
    <submittedName>
        <fullName evidence="1">Uncharacterized protein</fullName>
    </submittedName>
</protein>
<accession>A0A1W1H665</accession>